<evidence type="ECO:0000313" key="3">
    <source>
        <dbReference type="Proteomes" id="UP000245910"/>
    </source>
</evidence>
<dbReference type="GeneID" id="37259339"/>
<evidence type="ECO:0000313" key="2">
    <source>
        <dbReference type="EMBL" id="CEI63264.1"/>
    </source>
</evidence>
<accession>A0A2L2SYW3</accession>
<dbReference type="PANTHER" id="PTHR24148:SF73">
    <property type="entry name" value="HET DOMAIN PROTEIN (AFU_ORTHOLOGUE AFUA_8G01020)"/>
    <property type="match status" value="1"/>
</dbReference>
<proteinExistence type="predicted"/>
<keyword evidence="3" id="KW-1185">Reference proteome</keyword>
<protein>
    <recommendedName>
        <fullName evidence="1">Heterokaryon incompatibility domain-containing protein</fullName>
    </recommendedName>
</protein>
<dbReference type="InterPro" id="IPR052895">
    <property type="entry name" value="HetReg/Transcr_Mod"/>
</dbReference>
<reference evidence="3" key="1">
    <citation type="submission" date="2014-10" db="EMBL/GenBank/DDBJ databases">
        <authorList>
            <person name="King R."/>
        </authorList>
    </citation>
    <scope>NUCLEOTIDE SEQUENCE [LARGE SCALE GENOMIC DNA]</scope>
    <source>
        <strain evidence="3">A3/5</strain>
    </source>
</reference>
<dbReference type="STRING" id="56646.A0A2L2SYW3"/>
<name>A0A2L2SYW3_9HYPO</name>
<organism evidence="2 3">
    <name type="scientific">Fusarium venenatum</name>
    <dbReference type="NCBI Taxonomy" id="56646"/>
    <lineage>
        <taxon>Eukaryota</taxon>
        <taxon>Fungi</taxon>
        <taxon>Dikarya</taxon>
        <taxon>Ascomycota</taxon>
        <taxon>Pezizomycotina</taxon>
        <taxon>Sordariomycetes</taxon>
        <taxon>Hypocreomycetidae</taxon>
        <taxon>Hypocreales</taxon>
        <taxon>Nectriaceae</taxon>
        <taxon>Fusarium</taxon>
    </lineage>
</organism>
<feature type="domain" description="Heterokaryon incompatibility" evidence="1">
    <location>
        <begin position="76"/>
        <end position="233"/>
    </location>
</feature>
<evidence type="ECO:0000259" key="1">
    <source>
        <dbReference type="Pfam" id="PF06985"/>
    </source>
</evidence>
<dbReference type="AlphaFoldDB" id="A0A2L2SYW3"/>
<dbReference type="InterPro" id="IPR010730">
    <property type="entry name" value="HET"/>
</dbReference>
<dbReference type="RefSeq" id="XP_025586984.1">
    <property type="nucleotide sequence ID" value="XM_025736370.2"/>
</dbReference>
<dbReference type="EMBL" id="LN649230">
    <property type="protein sequence ID" value="CEI63264.1"/>
    <property type="molecule type" value="Genomic_DNA"/>
</dbReference>
<dbReference type="Pfam" id="PF06985">
    <property type="entry name" value="HET"/>
    <property type="match status" value="1"/>
</dbReference>
<dbReference type="KEGG" id="fvn:FVRRES_07700"/>
<dbReference type="OrthoDB" id="3477286at2759"/>
<dbReference type="PANTHER" id="PTHR24148">
    <property type="entry name" value="ANKYRIN REPEAT DOMAIN-CONTAINING PROTEIN 39 HOMOLOG-RELATED"/>
    <property type="match status" value="1"/>
</dbReference>
<dbReference type="Proteomes" id="UP000245910">
    <property type="component" value="Chromosome II"/>
</dbReference>
<sequence>MDETPLSTKTATSDPPGHDIFCTPENSSFVHQTPYEPLNTAERDIRLLKVFPDSGLGIVKCDLLPSVKLADVENKYLALSYCAGSAKNTRYISVNGTCCNAFANLHHALMEARHYWEAHNGQQEFLLWVDQICINQYDLDERSHQVSFMRDIYEKAKETLVCLSTPETSEGGMKQLIKLREALEREDWDNSLSKFNLLLINNIEIKDEVYKSWASFIELRMSPWWNRAWVFQEFMASEQTTFLHGRSSMPYSSFMSLFRTFNGGWIVPGRDSNGLHYEVKLSKDERESTFGAWSLLVAKANLSRTTDLKILLTLTQDSQATDPRDKLYSILGLVHPGYAIVPDYSTNTDLHTLLEETTKRIILFDDSLEVFSYQNRQSLLSSNTGGLLPSWVLNWTNSTSLRQIHGYEGHLEDVSIAKLDYDPHAIMQTSPEADFLRILHPQDLKAQISVISLWVVFLDNGFGRIGSGQHHEGSRKYVIKVGTGEQVKSDCELWILRGSREPFLLRKYYHGYRLVSPVICSNLDQNLECVPGAINNDGEIDMSKLKETRITIF</sequence>